<reference evidence="1 2" key="1">
    <citation type="journal article" date="2014" name="Arch. Virol.">
        <title>Complete genome sequence of Tunisvirus, a new member of the proposed family Marseilleviridae.</title>
        <authorList>
            <person name="Aherfi S."/>
            <person name="Boughalmi M."/>
            <person name="Pagnier I."/>
            <person name="Fournous G."/>
            <person name="La Scola B."/>
            <person name="Raoult D."/>
            <person name="Colson P."/>
        </authorList>
    </citation>
    <scope>NUCLEOTIDE SEQUENCE [LARGE SCALE GENOMIC DNA]</scope>
    <source>
        <strain evidence="1 2">U484</strain>
    </source>
</reference>
<name>V9SDR7_9VIRU</name>
<accession>V9SDR7</accession>
<evidence type="ECO:0000313" key="2">
    <source>
        <dbReference type="Proteomes" id="UP000232615"/>
    </source>
</evidence>
<gene>
    <name evidence="1" type="ORF">TNS_ORF152</name>
</gene>
<evidence type="ECO:0000313" key="1">
    <source>
        <dbReference type="EMBL" id="AHC54870.1"/>
    </source>
</evidence>
<proteinExistence type="predicted"/>
<dbReference type="EMBL" id="KF483846">
    <property type="protein sequence ID" value="AHC54870.1"/>
    <property type="molecule type" value="Genomic_DNA"/>
</dbReference>
<organism evidence="1 2">
    <name type="scientific">Tunisvirus fontaine2</name>
    <dbReference type="NCBI Taxonomy" id="1421067"/>
    <lineage>
        <taxon>Viruses</taxon>
        <taxon>Varidnaviria</taxon>
        <taxon>Bamfordvirae</taxon>
        <taxon>Nucleocytoviricota</taxon>
        <taxon>Megaviricetes</taxon>
        <taxon>Pimascovirales</taxon>
        <taxon>Pimascovirales incertae sedis</taxon>
        <taxon>Marseilleviridae</taxon>
        <taxon>Losannavirus</taxon>
        <taxon>Losannavirus tunisense</taxon>
    </lineage>
</organism>
<protein>
    <submittedName>
        <fullName evidence="1">Uncharacterized protein</fullName>
    </submittedName>
</protein>
<keyword evidence="2" id="KW-1185">Reference proteome</keyword>
<dbReference type="Proteomes" id="UP000232615">
    <property type="component" value="Segment"/>
</dbReference>
<sequence length="277" mass="32547">MNDYDSVGYWLKGIPYIWVPGESLKESKRYYFSNPKVVLFSEDNKTARQGVWMRTSETTGGEEVLEYSLSFFPCQDWPRNFFLVVPFKPDSWRVENSKLFMKPVSSWIPEQEWWGTKGMKFEIKIEGEPLKMRPFTPEYRESVGVMLPNKELKKMSLAPPELFDVFSYPVLGVSTNVVGVSSKKTGKDFWNIVQLASFLKLPTNERKTLHKECLGEKKTKRHDFLYDFLEKPERERERGKVCAEWYNDAWANKFLWGGPIYSDTELLEHEPYQLDIA</sequence>